<dbReference type="EMBL" id="LLXJ01000010">
    <property type="protein sequence ID" value="PKC17614.1"/>
    <property type="molecule type" value="Genomic_DNA"/>
</dbReference>
<dbReference type="EMBL" id="LLXH01000251">
    <property type="protein sequence ID" value="PKC69940.1"/>
    <property type="molecule type" value="Genomic_DNA"/>
</dbReference>
<dbReference type="AlphaFoldDB" id="A0A2N0QEV7"/>
<reference evidence="2 5" key="2">
    <citation type="submission" date="2017-09" db="EMBL/GenBank/DDBJ databases">
        <title>Extensive intraspecific genome diversity in a model arbuscular mycorrhizal fungus.</title>
        <authorList>
            <person name="Chen E.C."/>
            <person name="Morin E."/>
            <person name="Beaudet D."/>
            <person name="Noel J."/>
            <person name="Ndikumana S."/>
            <person name="Charron P."/>
            <person name="St-Onge C."/>
            <person name="Giorgi J."/>
            <person name="Grigoriev I.V."/>
            <person name="Roux C."/>
            <person name="Martin F.M."/>
            <person name="Corradi N."/>
        </authorList>
    </citation>
    <scope>NUCLEOTIDE SEQUENCE [LARGE SCALE GENOMIC DNA]</scope>
    <source>
        <strain evidence="2 5">A5</strain>
    </source>
</reference>
<dbReference type="VEuPathDB" id="FungiDB:RhiirA1_455373"/>
<proteinExistence type="predicted"/>
<organism evidence="2 5">
    <name type="scientific">Rhizophagus irregularis</name>
    <dbReference type="NCBI Taxonomy" id="588596"/>
    <lineage>
        <taxon>Eukaryota</taxon>
        <taxon>Fungi</taxon>
        <taxon>Fungi incertae sedis</taxon>
        <taxon>Mucoromycota</taxon>
        <taxon>Glomeromycotina</taxon>
        <taxon>Glomeromycetes</taxon>
        <taxon>Glomerales</taxon>
        <taxon>Glomeraceae</taxon>
        <taxon>Rhizophagus</taxon>
    </lineage>
</organism>
<evidence type="ECO:0000313" key="5">
    <source>
        <dbReference type="Proteomes" id="UP000232722"/>
    </source>
</evidence>
<evidence type="ECO:0000256" key="1">
    <source>
        <dbReference type="SAM" id="MobiDB-lite"/>
    </source>
</evidence>
<accession>A0A2N0QEV7</accession>
<dbReference type="Proteomes" id="UP000232722">
    <property type="component" value="Unassembled WGS sequence"/>
</dbReference>
<reference evidence="3 4" key="3">
    <citation type="submission" date="2017-10" db="EMBL/GenBank/DDBJ databases">
        <title>Extensive intraspecific genome diversity in a model arbuscular mycorrhizal fungus.</title>
        <authorList>
            <person name="Chen E.C.H."/>
            <person name="Morin E."/>
            <person name="Baudet D."/>
            <person name="Noel J."/>
            <person name="Ndikumana S."/>
            <person name="Charron P."/>
            <person name="St-Onge C."/>
            <person name="Giorgi J."/>
            <person name="Grigoriev I.V."/>
            <person name="Roux C."/>
            <person name="Martin F.M."/>
            <person name="Corradi N."/>
        </authorList>
    </citation>
    <scope>NUCLEOTIDE SEQUENCE [LARGE SCALE GENOMIC DNA]</scope>
    <source>
        <strain evidence="3 4">A1</strain>
    </source>
</reference>
<name>A0A2N0QEV7_9GLOM</name>
<comment type="caution">
    <text evidence="2">The sequence shown here is derived from an EMBL/GenBank/DDBJ whole genome shotgun (WGS) entry which is preliminary data.</text>
</comment>
<feature type="region of interest" description="Disordered" evidence="1">
    <location>
        <begin position="15"/>
        <end position="34"/>
    </location>
</feature>
<evidence type="ECO:0000313" key="3">
    <source>
        <dbReference type="EMBL" id="PKC69940.1"/>
    </source>
</evidence>
<evidence type="ECO:0000313" key="2">
    <source>
        <dbReference type="EMBL" id="PKC17614.1"/>
    </source>
</evidence>
<dbReference type="Proteomes" id="UP000232688">
    <property type="component" value="Unassembled WGS sequence"/>
</dbReference>
<evidence type="ECO:0000313" key="4">
    <source>
        <dbReference type="Proteomes" id="UP000232688"/>
    </source>
</evidence>
<gene>
    <name evidence="3" type="ORF">RhiirA1_455373</name>
    <name evidence="2" type="ORF">RhiirA5_405718</name>
</gene>
<reference evidence="2 5" key="1">
    <citation type="submission" date="2016-04" db="EMBL/GenBank/DDBJ databases">
        <title>Genome analyses suggest a sexual origin of heterokaryosis in a supposedly ancient asexual fungus.</title>
        <authorList>
            <person name="Ropars J."/>
            <person name="Sedzielewska K."/>
            <person name="Noel J."/>
            <person name="Charron P."/>
            <person name="Farinelli L."/>
            <person name="Marton T."/>
            <person name="Kruger M."/>
            <person name="Pelin A."/>
            <person name="Brachmann A."/>
            <person name="Corradi N."/>
        </authorList>
    </citation>
    <scope>NUCLEOTIDE SEQUENCE [LARGE SCALE GENOMIC DNA]</scope>
    <source>
        <strain evidence="2 5">A5</strain>
    </source>
</reference>
<sequence length="118" mass="13832">MKELQLLQELNINDNDEINSDNDMPLNIPNNDNDKDKISFQLSISTHKDKDKSKMIKFLTDDSLSKEIEDLINTDKIYKQSFAELNLNTLLLKIITSDIIKLFQKNLNYNHYNKNTKI</sequence>
<protein>
    <submittedName>
        <fullName evidence="2">Uncharacterized protein</fullName>
    </submittedName>
</protein>
<reference evidence="3 4" key="4">
    <citation type="submission" date="2017-10" db="EMBL/GenBank/DDBJ databases">
        <title>Genome analyses suggest a sexual origin of heterokaryosis in a supposedly ancient asexual fungus.</title>
        <authorList>
            <person name="Corradi N."/>
            <person name="Sedzielewska K."/>
            <person name="Noel J."/>
            <person name="Charron P."/>
            <person name="Farinelli L."/>
            <person name="Marton T."/>
            <person name="Kruger M."/>
            <person name="Pelin A."/>
            <person name="Brachmann A."/>
            <person name="Corradi N."/>
        </authorList>
    </citation>
    <scope>NUCLEOTIDE SEQUENCE [LARGE SCALE GENOMIC DNA]</scope>
    <source>
        <strain evidence="3 4">A1</strain>
    </source>
</reference>